<evidence type="ECO:0000256" key="1">
    <source>
        <dbReference type="SAM" id="Phobius"/>
    </source>
</evidence>
<accession>N1U8Z8</accession>
<keyword evidence="1" id="KW-0472">Membrane</keyword>
<comment type="caution">
    <text evidence="2">The sequence shown here is derived from an EMBL/GenBank/DDBJ whole genome shotgun (WGS) entry which is preliminary data.</text>
</comment>
<proteinExistence type="predicted"/>
<organism evidence="2 3">
    <name type="scientific">Leptospira weilii str. Ecochallenge</name>
    <dbReference type="NCBI Taxonomy" id="1049986"/>
    <lineage>
        <taxon>Bacteria</taxon>
        <taxon>Pseudomonadati</taxon>
        <taxon>Spirochaetota</taxon>
        <taxon>Spirochaetia</taxon>
        <taxon>Leptospirales</taxon>
        <taxon>Leptospiraceae</taxon>
        <taxon>Leptospira</taxon>
    </lineage>
</organism>
<keyword evidence="1" id="KW-0812">Transmembrane</keyword>
<sequence length="238" mass="27921">MSEFPYDFDKFRRNLIFRSISVVLFYLVFIVWNFLKVPEENRTDFVKIFGLLSVVLGFLLYRNFSRQLKILKGAKVELTSNSLRLFNSKGQSLETKLKSIVSIERDVFRSYVRFLIATKDDLIPVLNLLEPDLFQSELEKSSGKKTIVRESRPGFLHSKTLLYFIPSLIMFGAVFYEPFHLKMESFYLVANINALLVAVYFPEDKVKLVYSAKRRWIFLLGALLIAQCLMYLKFIIFE</sequence>
<keyword evidence="1" id="KW-1133">Transmembrane helix</keyword>
<dbReference type="Proteomes" id="UP000012249">
    <property type="component" value="Unassembled WGS sequence"/>
</dbReference>
<feature type="transmembrane region" description="Helical" evidence="1">
    <location>
        <begin position="46"/>
        <end position="64"/>
    </location>
</feature>
<feature type="transmembrane region" description="Helical" evidence="1">
    <location>
        <begin position="185"/>
        <end position="203"/>
    </location>
</feature>
<feature type="transmembrane region" description="Helical" evidence="1">
    <location>
        <begin position="161"/>
        <end position="179"/>
    </location>
</feature>
<evidence type="ECO:0000313" key="2">
    <source>
        <dbReference type="EMBL" id="EMY15572.1"/>
    </source>
</evidence>
<name>N1U8Z8_9LEPT</name>
<feature type="transmembrane region" description="Helical" evidence="1">
    <location>
        <begin position="215"/>
        <end position="236"/>
    </location>
</feature>
<evidence type="ECO:0000313" key="3">
    <source>
        <dbReference type="Proteomes" id="UP000012249"/>
    </source>
</evidence>
<gene>
    <name evidence="2" type="ORF">LEP1GSC043_4082</name>
</gene>
<dbReference type="EMBL" id="AHMI02000074">
    <property type="protein sequence ID" value="EMY15572.1"/>
    <property type="molecule type" value="Genomic_DNA"/>
</dbReference>
<dbReference type="AlphaFoldDB" id="N1U8Z8"/>
<feature type="transmembrane region" description="Helical" evidence="1">
    <location>
        <begin position="15"/>
        <end position="34"/>
    </location>
</feature>
<reference evidence="2 3" key="1">
    <citation type="submission" date="2013-02" db="EMBL/GenBank/DDBJ databases">
        <authorList>
            <person name="Harkins D.M."/>
            <person name="Durkin A.S."/>
            <person name="Brinkac L.M."/>
            <person name="Haft D.H."/>
            <person name="Selengut J.D."/>
            <person name="Sanka R."/>
            <person name="DePew J."/>
            <person name="Purushe J."/>
            <person name="Haake D.A."/>
            <person name="Matsunaga J."/>
            <person name="Vinetz J.M."/>
            <person name="Sutton G.G."/>
            <person name="Nierman W.C."/>
            <person name="Fouts D.E."/>
        </authorList>
    </citation>
    <scope>NUCLEOTIDE SEQUENCE [LARGE SCALE GENOMIC DNA]</scope>
    <source>
        <strain evidence="2 3">Ecochallenge</strain>
    </source>
</reference>
<protein>
    <submittedName>
        <fullName evidence="2">Uncharacterized protein</fullName>
    </submittedName>
</protein>